<dbReference type="NCBIfam" id="TIGR03423">
    <property type="entry name" value="pbp2_mrdA"/>
    <property type="match status" value="1"/>
</dbReference>
<dbReference type="InterPro" id="IPR036138">
    <property type="entry name" value="PBP_dimer_sf"/>
</dbReference>
<evidence type="ECO:0000256" key="14">
    <source>
        <dbReference type="SAM" id="MobiDB-lite"/>
    </source>
</evidence>
<evidence type="ECO:0000256" key="11">
    <source>
        <dbReference type="ARBA" id="ARBA00022989"/>
    </source>
</evidence>
<dbReference type="InterPro" id="IPR005311">
    <property type="entry name" value="PBP_dimer"/>
</dbReference>
<sequence>MKNLLSGSSQNMPRHGATLLQFLVLGLFCLFLVRLWYLQIHLGPVFTEKSRNNQLRIEYLFAPRGFLRDRNGELLAVNEPAFALGLVREDCDDIPATLAKVSELTDIPLERLQEIYARNKPKVKSFEPLVLVPDLNFETIAKIEGMSVRWPGLEILSRTRRKYNYGHLLSHVLGYVSEANESEMQADPTLSLGDFVGKQGLENRLDSRLRGAKGKRLIEVDVTGRRLSEEQQGEPKAGEEVFLSIDLGLQQLGHKMLEGKSGAVIVMDPDSGEVHALVSEPSYDSNMFTNGLSSAQWAQLRDDPLHPLQNRATQSVYPPGSVFKLIIAAAGLHYGVVDPKDTVTCTGEVALGSHVFRCWKHSGHGTVDMRRALVESCDVYFYRLGMKLGVDRMSAFAKACGFGSPTGIDLPHEKGGLIASREWKLKRFGVRWTKGEDLNMSIGQGYTVTSPLQVARYIAAVLNGGKLLKPSLIKGEPATVTGQIPLTPQQAELVKQAMVATVEDPRGTCHRVLTPGVVVGAKTGSAQVVRLTEELRRMGDSVPYKYRDHAWMAGFGEQGGKRYVVVAMVEHGMHGASGAGPVVKAMLNALFLGKRELPPQDIAGAESPAESPAARLEAVETQFPEPPQPMPPSFGGDRPAQEPLRPGPSEQEAPQ</sequence>
<feature type="region of interest" description="Disordered" evidence="14">
    <location>
        <begin position="601"/>
        <end position="655"/>
    </location>
</feature>
<dbReference type="InterPro" id="IPR012338">
    <property type="entry name" value="Beta-lactam/transpept-like"/>
</dbReference>
<keyword evidence="13" id="KW-0961">Cell wall biogenesis/degradation</keyword>
<dbReference type="GO" id="GO:0009252">
    <property type="term" value="P:peptidoglycan biosynthetic process"/>
    <property type="evidence" value="ECO:0007669"/>
    <property type="project" value="UniProtKB-KW"/>
</dbReference>
<keyword evidence="6" id="KW-0645">Protease</keyword>
<feature type="domain" description="Penicillin-binding protein transpeptidase" evidence="16">
    <location>
        <begin position="262"/>
        <end position="587"/>
    </location>
</feature>
<dbReference type="Gene3D" id="3.30.1390.30">
    <property type="entry name" value="Penicillin-binding protein 2a, domain 3"/>
    <property type="match status" value="1"/>
</dbReference>
<reference evidence="18 19" key="1">
    <citation type="submission" date="2017-06" db="EMBL/GenBank/DDBJ databases">
        <authorList>
            <person name="Kim H.J."/>
            <person name="Triplett B.A."/>
        </authorList>
    </citation>
    <scope>NUCLEOTIDE SEQUENCE [LARGE SCALE GENOMIC DNA]</scope>
    <source>
        <strain evidence="18 19">DSM 13116</strain>
    </source>
</reference>
<keyword evidence="12 15" id="KW-0472">Membrane</keyword>
<evidence type="ECO:0000259" key="16">
    <source>
        <dbReference type="Pfam" id="PF00905"/>
    </source>
</evidence>
<evidence type="ECO:0000256" key="1">
    <source>
        <dbReference type="ARBA" id="ARBA00004167"/>
    </source>
</evidence>
<keyword evidence="9" id="KW-0133">Cell shape</keyword>
<dbReference type="GO" id="GO:0071972">
    <property type="term" value="F:peptidoglycan L,D-transpeptidase activity"/>
    <property type="evidence" value="ECO:0007669"/>
    <property type="project" value="TreeGrafter"/>
</dbReference>
<evidence type="ECO:0000256" key="5">
    <source>
        <dbReference type="ARBA" id="ARBA00022645"/>
    </source>
</evidence>
<dbReference type="Pfam" id="PF03717">
    <property type="entry name" value="PBP_dimer"/>
    <property type="match status" value="1"/>
</dbReference>
<evidence type="ECO:0000256" key="15">
    <source>
        <dbReference type="SAM" id="Phobius"/>
    </source>
</evidence>
<evidence type="ECO:0000256" key="3">
    <source>
        <dbReference type="ARBA" id="ARBA00022475"/>
    </source>
</evidence>
<keyword evidence="7 15" id="KW-0812">Transmembrane</keyword>
<dbReference type="GO" id="GO:0008658">
    <property type="term" value="F:penicillin binding"/>
    <property type="evidence" value="ECO:0007669"/>
    <property type="project" value="InterPro"/>
</dbReference>
<keyword evidence="11 15" id="KW-1133">Transmembrane helix</keyword>
<dbReference type="InterPro" id="IPR050515">
    <property type="entry name" value="Beta-lactam/transpept"/>
</dbReference>
<keyword evidence="3" id="KW-1003">Cell membrane</keyword>
<dbReference type="RefSeq" id="WP_089275343.1">
    <property type="nucleotide sequence ID" value="NZ_FZOC01000008.1"/>
</dbReference>
<name>A0A239CIU6_9BACT</name>
<feature type="compositionally biased region" description="Low complexity" evidence="14">
    <location>
        <begin position="605"/>
        <end position="614"/>
    </location>
</feature>
<dbReference type="Gene3D" id="3.40.710.10">
    <property type="entry name" value="DD-peptidase/beta-lactamase superfamily"/>
    <property type="match status" value="1"/>
</dbReference>
<dbReference type="InterPro" id="IPR017790">
    <property type="entry name" value="Penicillin-binding_protein_2"/>
</dbReference>
<dbReference type="Proteomes" id="UP000198324">
    <property type="component" value="Unassembled WGS sequence"/>
</dbReference>
<keyword evidence="8" id="KW-0378">Hydrolase</keyword>
<evidence type="ECO:0000259" key="17">
    <source>
        <dbReference type="Pfam" id="PF03717"/>
    </source>
</evidence>
<keyword evidence="10" id="KW-0573">Peptidoglycan synthesis</keyword>
<evidence type="ECO:0000256" key="9">
    <source>
        <dbReference type="ARBA" id="ARBA00022960"/>
    </source>
</evidence>
<dbReference type="PANTHER" id="PTHR30627:SF2">
    <property type="entry name" value="PEPTIDOGLYCAN D,D-TRANSPEPTIDASE MRDA"/>
    <property type="match status" value="1"/>
</dbReference>
<organism evidence="18 19">
    <name type="scientific">Humidesulfovibrio mexicanus</name>
    <dbReference type="NCBI Taxonomy" id="147047"/>
    <lineage>
        <taxon>Bacteria</taxon>
        <taxon>Pseudomonadati</taxon>
        <taxon>Thermodesulfobacteriota</taxon>
        <taxon>Desulfovibrionia</taxon>
        <taxon>Desulfovibrionales</taxon>
        <taxon>Desulfovibrionaceae</taxon>
        <taxon>Humidesulfovibrio</taxon>
    </lineage>
</organism>
<dbReference type="InterPro" id="IPR001460">
    <property type="entry name" value="PCN-bd_Tpept"/>
</dbReference>
<dbReference type="EMBL" id="FZOC01000008">
    <property type="protein sequence ID" value="SNS20060.1"/>
    <property type="molecule type" value="Genomic_DNA"/>
</dbReference>
<protein>
    <submittedName>
        <fullName evidence="18">Peptidoglycan glycosyltransferase</fullName>
    </submittedName>
</protein>
<evidence type="ECO:0000256" key="10">
    <source>
        <dbReference type="ARBA" id="ARBA00022984"/>
    </source>
</evidence>
<dbReference type="Gene3D" id="3.90.1310.10">
    <property type="entry name" value="Penicillin-binding protein 2a (Domain 2)"/>
    <property type="match status" value="1"/>
</dbReference>
<dbReference type="OrthoDB" id="9766847at2"/>
<feature type="transmembrane region" description="Helical" evidence="15">
    <location>
        <begin position="20"/>
        <end position="37"/>
    </location>
</feature>
<evidence type="ECO:0000256" key="13">
    <source>
        <dbReference type="ARBA" id="ARBA00023316"/>
    </source>
</evidence>
<evidence type="ECO:0000256" key="4">
    <source>
        <dbReference type="ARBA" id="ARBA00022519"/>
    </source>
</evidence>
<keyword evidence="19" id="KW-1185">Reference proteome</keyword>
<evidence type="ECO:0000256" key="2">
    <source>
        <dbReference type="ARBA" id="ARBA00004236"/>
    </source>
</evidence>
<keyword evidence="18" id="KW-0808">Transferase</keyword>
<gene>
    <name evidence="18" type="ORF">SAMN04488503_3155</name>
</gene>
<dbReference type="GO" id="GO:0071555">
    <property type="term" value="P:cell wall organization"/>
    <property type="evidence" value="ECO:0007669"/>
    <property type="project" value="UniProtKB-KW"/>
</dbReference>
<proteinExistence type="predicted"/>
<dbReference type="GO" id="GO:0009002">
    <property type="term" value="F:serine-type D-Ala-D-Ala carboxypeptidase activity"/>
    <property type="evidence" value="ECO:0007669"/>
    <property type="project" value="InterPro"/>
</dbReference>
<dbReference type="GO" id="GO:0016740">
    <property type="term" value="F:transferase activity"/>
    <property type="evidence" value="ECO:0007669"/>
    <property type="project" value="UniProtKB-KW"/>
</dbReference>
<accession>A0A239CIU6</accession>
<dbReference type="SUPFAM" id="SSF56519">
    <property type="entry name" value="Penicillin binding protein dimerisation domain"/>
    <property type="match status" value="1"/>
</dbReference>
<evidence type="ECO:0000256" key="7">
    <source>
        <dbReference type="ARBA" id="ARBA00022692"/>
    </source>
</evidence>
<dbReference type="GO" id="GO:0006508">
    <property type="term" value="P:proteolysis"/>
    <property type="evidence" value="ECO:0007669"/>
    <property type="project" value="UniProtKB-KW"/>
</dbReference>
<evidence type="ECO:0000256" key="6">
    <source>
        <dbReference type="ARBA" id="ARBA00022670"/>
    </source>
</evidence>
<dbReference type="AlphaFoldDB" id="A0A239CIU6"/>
<evidence type="ECO:0000313" key="18">
    <source>
        <dbReference type="EMBL" id="SNS20060.1"/>
    </source>
</evidence>
<evidence type="ECO:0000256" key="8">
    <source>
        <dbReference type="ARBA" id="ARBA00022801"/>
    </source>
</evidence>
<dbReference type="PANTHER" id="PTHR30627">
    <property type="entry name" value="PEPTIDOGLYCAN D,D-TRANSPEPTIDASE"/>
    <property type="match status" value="1"/>
</dbReference>
<comment type="subcellular location">
    <subcellularLocation>
        <location evidence="2">Cell membrane</location>
    </subcellularLocation>
    <subcellularLocation>
        <location evidence="1">Membrane</location>
        <topology evidence="1">Single-pass membrane protein</topology>
    </subcellularLocation>
</comment>
<dbReference type="GO" id="GO:0008360">
    <property type="term" value="P:regulation of cell shape"/>
    <property type="evidence" value="ECO:0007669"/>
    <property type="project" value="UniProtKB-KW"/>
</dbReference>
<dbReference type="SUPFAM" id="SSF56601">
    <property type="entry name" value="beta-lactamase/transpeptidase-like"/>
    <property type="match status" value="1"/>
</dbReference>
<keyword evidence="4" id="KW-0997">Cell inner membrane</keyword>
<evidence type="ECO:0000256" key="12">
    <source>
        <dbReference type="ARBA" id="ARBA00023136"/>
    </source>
</evidence>
<dbReference type="GO" id="GO:0005886">
    <property type="term" value="C:plasma membrane"/>
    <property type="evidence" value="ECO:0007669"/>
    <property type="project" value="UniProtKB-SubCell"/>
</dbReference>
<feature type="domain" description="Penicillin-binding protein dimerisation" evidence="17">
    <location>
        <begin position="62"/>
        <end position="230"/>
    </location>
</feature>
<dbReference type="Pfam" id="PF00905">
    <property type="entry name" value="Transpeptidase"/>
    <property type="match status" value="1"/>
</dbReference>
<evidence type="ECO:0000313" key="19">
    <source>
        <dbReference type="Proteomes" id="UP000198324"/>
    </source>
</evidence>
<keyword evidence="5" id="KW-0121">Carboxypeptidase</keyword>